<dbReference type="PANTHER" id="PTHR34982">
    <property type="entry name" value="YOP PROTEINS TRANSLOCATION PROTEIN L"/>
    <property type="match status" value="1"/>
</dbReference>
<evidence type="ECO:0000256" key="6">
    <source>
        <dbReference type="ARBA" id="ARBA00023225"/>
    </source>
</evidence>
<dbReference type="Pfam" id="PF02108">
    <property type="entry name" value="FliH"/>
    <property type="match status" value="1"/>
</dbReference>
<dbReference type="Proteomes" id="UP000585272">
    <property type="component" value="Unassembled WGS sequence"/>
</dbReference>
<comment type="function">
    <text evidence="1">Needed for flagellar regrowth and assembly.</text>
</comment>
<gene>
    <name evidence="8" type="ORF">BDZ31_000581</name>
</gene>
<keyword evidence="5" id="KW-0653">Protein transport</keyword>
<dbReference type="AlphaFoldDB" id="A0A840IAA8"/>
<dbReference type="GO" id="GO:0044781">
    <property type="term" value="P:bacterial-type flagellum organization"/>
    <property type="evidence" value="ECO:0007669"/>
    <property type="project" value="UniProtKB-KW"/>
</dbReference>
<evidence type="ECO:0000313" key="8">
    <source>
        <dbReference type="EMBL" id="MBB4661008.1"/>
    </source>
</evidence>
<keyword evidence="3" id="KW-0813">Transport</keyword>
<dbReference type="InterPro" id="IPR051472">
    <property type="entry name" value="T3SS_Stator/FliH"/>
</dbReference>
<keyword evidence="9" id="KW-1185">Reference proteome</keyword>
<evidence type="ECO:0000256" key="1">
    <source>
        <dbReference type="ARBA" id="ARBA00003041"/>
    </source>
</evidence>
<comment type="similarity">
    <text evidence="2">Belongs to the FliH family.</text>
</comment>
<dbReference type="InterPro" id="IPR018035">
    <property type="entry name" value="Flagellar_FliH/T3SS_HrpE"/>
</dbReference>
<evidence type="ECO:0000256" key="5">
    <source>
        <dbReference type="ARBA" id="ARBA00022927"/>
    </source>
</evidence>
<proteinExistence type="inferred from homology"/>
<evidence type="ECO:0000256" key="2">
    <source>
        <dbReference type="ARBA" id="ARBA00006602"/>
    </source>
</evidence>
<accession>A0A840IAA8</accession>
<keyword evidence="8" id="KW-0969">Cilium</keyword>
<evidence type="ECO:0000256" key="4">
    <source>
        <dbReference type="ARBA" id="ARBA00022795"/>
    </source>
</evidence>
<keyword evidence="8" id="KW-0966">Cell projection</keyword>
<reference evidence="8 9" key="1">
    <citation type="submission" date="2020-08" db="EMBL/GenBank/DDBJ databases">
        <title>Genomic Encyclopedia of Archaeal and Bacterial Type Strains, Phase II (KMG-II): from individual species to whole genera.</title>
        <authorList>
            <person name="Goeker M."/>
        </authorList>
    </citation>
    <scope>NUCLEOTIDE SEQUENCE [LARGE SCALE GENOMIC DNA]</scope>
    <source>
        <strain evidence="8 9">DSM 23288</strain>
    </source>
</reference>
<organism evidence="8 9">
    <name type="scientific">Conexibacter arvalis</name>
    <dbReference type="NCBI Taxonomy" id="912552"/>
    <lineage>
        <taxon>Bacteria</taxon>
        <taxon>Bacillati</taxon>
        <taxon>Actinomycetota</taxon>
        <taxon>Thermoleophilia</taxon>
        <taxon>Solirubrobacterales</taxon>
        <taxon>Conexibacteraceae</taxon>
        <taxon>Conexibacter</taxon>
    </lineage>
</organism>
<evidence type="ECO:0000256" key="3">
    <source>
        <dbReference type="ARBA" id="ARBA00022448"/>
    </source>
</evidence>
<name>A0A840IAA8_9ACTN</name>
<feature type="domain" description="Flagellar assembly protein FliH/Type III secretion system HrpE" evidence="7">
    <location>
        <begin position="69"/>
        <end position="196"/>
    </location>
</feature>
<keyword evidence="6" id="KW-1006">Bacterial flagellum protein export</keyword>
<dbReference type="PANTHER" id="PTHR34982:SF1">
    <property type="entry name" value="FLAGELLAR ASSEMBLY PROTEIN FLIH"/>
    <property type="match status" value="1"/>
</dbReference>
<dbReference type="GO" id="GO:0005829">
    <property type="term" value="C:cytosol"/>
    <property type="evidence" value="ECO:0007669"/>
    <property type="project" value="TreeGrafter"/>
</dbReference>
<evidence type="ECO:0000313" key="9">
    <source>
        <dbReference type="Proteomes" id="UP000585272"/>
    </source>
</evidence>
<comment type="caution">
    <text evidence="8">The sequence shown here is derived from an EMBL/GenBank/DDBJ whole genome shotgun (WGS) entry which is preliminary data.</text>
</comment>
<keyword evidence="4" id="KW-1005">Bacterial flagellum biogenesis</keyword>
<protein>
    <submittedName>
        <fullName evidence="8">Flagellar assembly protein FliH</fullName>
    </submittedName>
</protein>
<dbReference type="GO" id="GO:0015031">
    <property type="term" value="P:protein transport"/>
    <property type="evidence" value="ECO:0007669"/>
    <property type="project" value="UniProtKB-KW"/>
</dbReference>
<evidence type="ECO:0000259" key="7">
    <source>
        <dbReference type="Pfam" id="PF02108"/>
    </source>
</evidence>
<dbReference type="EMBL" id="JACHNU010000001">
    <property type="protein sequence ID" value="MBB4661008.1"/>
    <property type="molecule type" value="Genomic_DNA"/>
</dbReference>
<sequence>MSDAAADPVTLYAFEQLEPPRPVALREVEDPLEAARAEAEQIREQARAEGFAAGQAAALAAAQPGLDAAVAALQAAVAGVEQVREETAAKVERDAIELALQLAEKIVAGALAVESERIVDVVRGALRRLAERRRVTILVNPDDLETVREATDSFVTGLGGIEHCEVQAERRIAPGGALVRTEEGQIDATVATQLMRARELVELELGE</sequence>
<keyword evidence="8" id="KW-0282">Flagellum</keyword>
<dbReference type="RefSeq" id="WP_183338802.1">
    <property type="nucleotide sequence ID" value="NZ_JACHNU010000001.1"/>
</dbReference>